<dbReference type="Proteomes" id="UP000054937">
    <property type="component" value="Unassembled WGS sequence"/>
</dbReference>
<accession>A0A0V0QGJ1</accession>
<organism evidence="1 2">
    <name type="scientific">Pseudocohnilembus persalinus</name>
    <name type="common">Ciliate</name>
    <dbReference type="NCBI Taxonomy" id="266149"/>
    <lineage>
        <taxon>Eukaryota</taxon>
        <taxon>Sar</taxon>
        <taxon>Alveolata</taxon>
        <taxon>Ciliophora</taxon>
        <taxon>Intramacronucleata</taxon>
        <taxon>Oligohymenophorea</taxon>
        <taxon>Scuticociliatia</taxon>
        <taxon>Philasterida</taxon>
        <taxon>Pseudocohnilembidae</taxon>
        <taxon>Pseudocohnilembus</taxon>
    </lineage>
</organism>
<evidence type="ECO:0000313" key="2">
    <source>
        <dbReference type="Proteomes" id="UP000054937"/>
    </source>
</evidence>
<keyword evidence="2" id="KW-1185">Reference proteome</keyword>
<comment type="caution">
    <text evidence="1">The sequence shown here is derived from an EMBL/GenBank/DDBJ whole genome shotgun (WGS) entry which is preliminary data.</text>
</comment>
<dbReference type="AlphaFoldDB" id="A0A0V0QGJ1"/>
<reference evidence="1 2" key="1">
    <citation type="journal article" date="2015" name="Sci. Rep.">
        <title>Genome of the facultative scuticociliatosis pathogen Pseudocohnilembus persalinus provides insight into its virulence through horizontal gene transfer.</title>
        <authorList>
            <person name="Xiong J."/>
            <person name="Wang G."/>
            <person name="Cheng J."/>
            <person name="Tian M."/>
            <person name="Pan X."/>
            <person name="Warren A."/>
            <person name="Jiang C."/>
            <person name="Yuan D."/>
            <person name="Miao W."/>
        </authorList>
    </citation>
    <scope>NUCLEOTIDE SEQUENCE [LARGE SCALE GENOMIC DNA]</scope>
    <source>
        <strain evidence="1">36N120E</strain>
    </source>
</reference>
<evidence type="ECO:0008006" key="3">
    <source>
        <dbReference type="Google" id="ProtNLM"/>
    </source>
</evidence>
<dbReference type="SUPFAM" id="SSF52047">
    <property type="entry name" value="RNI-like"/>
    <property type="match status" value="1"/>
</dbReference>
<dbReference type="EMBL" id="LDAU01000171">
    <property type="protein sequence ID" value="KRX01287.1"/>
    <property type="molecule type" value="Genomic_DNA"/>
</dbReference>
<gene>
    <name evidence="1" type="ORF">PPERSA_11734</name>
</gene>
<evidence type="ECO:0000313" key="1">
    <source>
        <dbReference type="EMBL" id="KRX01287.1"/>
    </source>
</evidence>
<dbReference type="Gene3D" id="3.80.10.10">
    <property type="entry name" value="Ribonuclease Inhibitor"/>
    <property type="match status" value="1"/>
</dbReference>
<protein>
    <recommendedName>
        <fullName evidence="3">Kinase domain protein</fullName>
    </recommendedName>
</protein>
<sequence>MLNQIKTDQKSQNIINNIQISQQQHIQKVPNNRYGNNSEQKSITDLQLMKNTQPNNISSQDQLKLNQYEESTSQQRLSENKNKILKERLSITAQICDLQDIVYQYLEKFLEKKKNYLQIFQINFAQNNKLTNISLYKMLEILEKTQANLKSFSLISNNDKEVSDQILSRLENIFTINKNLQKISLNISNSMFQEEKLIQILNQIKNNSNKLQKFYINTANTQHYDSVAFNIAKILNKNNQLQNLNLNLNQNFTGNEALNSLSISLKSLINIKKLTLCLAASQCKNQGINALSSALQLIGQ</sequence>
<name>A0A0V0QGJ1_PSEPJ</name>
<dbReference type="InParanoid" id="A0A0V0QGJ1"/>
<dbReference type="InterPro" id="IPR032675">
    <property type="entry name" value="LRR_dom_sf"/>
</dbReference>
<proteinExistence type="predicted"/>